<comment type="caution">
    <text evidence="2">The sequence shown here is derived from an EMBL/GenBank/DDBJ whole genome shotgun (WGS) entry which is preliminary data.</text>
</comment>
<feature type="domain" description="Importin N-terminal" evidence="1">
    <location>
        <begin position="25"/>
        <end position="100"/>
    </location>
</feature>
<dbReference type="Gene3D" id="1.25.10.10">
    <property type="entry name" value="Leucine-rich Repeat Variant"/>
    <property type="match status" value="1"/>
</dbReference>
<evidence type="ECO:0000313" key="3">
    <source>
        <dbReference type="Proteomes" id="UP000324800"/>
    </source>
</evidence>
<dbReference type="GO" id="GO:0031267">
    <property type="term" value="F:small GTPase binding"/>
    <property type="evidence" value="ECO:0007669"/>
    <property type="project" value="InterPro"/>
</dbReference>
<dbReference type="GO" id="GO:0006886">
    <property type="term" value="P:intracellular protein transport"/>
    <property type="evidence" value="ECO:0007669"/>
    <property type="project" value="InterPro"/>
</dbReference>
<dbReference type="InterPro" id="IPR001494">
    <property type="entry name" value="Importin-beta_N"/>
</dbReference>
<reference evidence="2 3" key="1">
    <citation type="submission" date="2019-03" db="EMBL/GenBank/DDBJ databases">
        <title>Single cell metagenomics reveals metabolic interactions within the superorganism composed of flagellate Streblomastix strix and complex community of Bacteroidetes bacteria on its surface.</title>
        <authorList>
            <person name="Treitli S.C."/>
            <person name="Kolisko M."/>
            <person name="Husnik F."/>
            <person name="Keeling P."/>
            <person name="Hampl V."/>
        </authorList>
    </citation>
    <scope>NUCLEOTIDE SEQUENCE [LARGE SCALE GENOMIC DNA]</scope>
    <source>
        <strain evidence="2">ST1C</strain>
    </source>
</reference>
<dbReference type="EMBL" id="SNRW01009041">
    <property type="protein sequence ID" value="KAA6378601.1"/>
    <property type="molecule type" value="Genomic_DNA"/>
</dbReference>
<dbReference type="Pfam" id="PF03810">
    <property type="entry name" value="IBN_N"/>
    <property type="match status" value="1"/>
</dbReference>
<evidence type="ECO:0000259" key="1">
    <source>
        <dbReference type="PROSITE" id="PS50166"/>
    </source>
</evidence>
<evidence type="ECO:0000313" key="2">
    <source>
        <dbReference type="EMBL" id="KAA6378601.1"/>
    </source>
</evidence>
<sequence length="812" mass="90349">MNAQTLAVLIQRLVTPQDQTQFQQDQASIAEFAQQPGFGVCLELITRPQSVQLGNDVRHLATIILKNLISDSWEGARGKKKLEDGEKAELKQTILAAVPYEKNIQIAKMRALTLAEIARHELTTNNWPNLIPELISSSETDPISRQTSNTADILQARLCRMIVLYSILKALAQHKILAFLCRQTLTNFDKNISSQQQSDKTPTIQEQKIQSVSSFLLTNFVPAAIRQNQNFNDFLQQYYTLYTINGVGSQQCECQRRSLFFTQTPTSLVVGSVMKFLKTIISFITRAFSIAPASVLPFLQDTLIFTISSLLRFRSDINTTHTEFTGQQVGFQSGSVTQQQIDSQFTLSHLPSFSSFFDMNILHLNDGNTNKSHFSLPPILLSRLAHFIQEVISCKEFSSRQAQHNNIAAQARGIITTILFVQTSALINKGQQQSIGNQQQQSTVLFSLIHLIVTESLILSLDDVTQAINTPLQFHSEDVEAQIGIKSLRNESEILLSELIKIEKVKNQTQLSQSGIEQEQQEQIILHLGQNCSGAECLNEIIQINHREMIEKILAPCKNIENQSLSSSSQIQPINNLSIRQLNVLLLQREAVYLALGTGVYDLYDWIDFDAIIQQLLSMEVSITPNQVAPLINQSSINQEVQLSLVNISELTSEIACLPQSFGSPSITPVIIILLRRRIALLVGQFAPHFADSTPWISAFTSIIQPLLSDQSALTHFALQASNKSEQSEQQDNPQQRLELALSVPVRLAVIQATSNLFDNVPGGPQLVVRVVSPTLICAVQTLCVMPSDPTSAHSAAEVAYAIRQIIKMCSE</sequence>
<organism evidence="2 3">
    <name type="scientific">Streblomastix strix</name>
    <dbReference type="NCBI Taxonomy" id="222440"/>
    <lineage>
        <taxon>Eukaryota</taxon>
        <taxon>Metamonada</taxon>
        <taxon>Preaxostyla</taxon>
        <taxon>Oxymonadida</taxon>
        <taxon>Streblomastigidae</taxon>
        <taxon>Streblomastix</taxon>
    </lineage>
</organism>
<dbReference type="InterPro" id="IPR011989">
    <property type="entry name" value="ARM-like"/>
</dbReference>
<proteinExistence type="predicted"/>
<protein>
    <recommendedName>
        <fullName evidence="1">Importin N-terminal domain-containing protein</fullName>
    </recommendedName>
</protein>
<dbReference type="Proteomes" id="UP000324800">
    <property type="component" value="Unassembled WGS sequence"/>
</dbReference>
<dbReference type="OrthoDB" id="543373at2759"/>
<dbReference type="InterPro" id="IPR016024">
    <property type="entry name" value="ARM-type_fold"/>
</dbReference>
<dbReference type="SUPFAM" id="SSF48371">
    <property type="entry name" value="ARM repeat"/>
    <property type="match status" value="1"/>
</dbReference>
<accession>A0A5J4V858</accession>
<dbReference type="AlphaFoldDB" id="A0A5J4V858"/>
<dbReference type="PROSITE" id="PS50166">
    <property type="entry name" value="IMPORTIN_B_NT"/>
    <property type="match status" value="1"/>
</dbReference>
<name>A0A5J4V858_9EUKA</name>
<feature type="non-terminal residue" evidence="2">
    <location>
        <position position="812"/>
    </location>
</feature>
<gene>
    <name evidence="2" type="ORF">EZS28_025873</name>
</gene>